<feature type="region of interest" description="Disordered" evidence="1">
    <location>
        <begin position="15"/>
        <end position="40"/>
    </location>
</feature>
<dbReference type="AlphaFoldDB" id="W7IQ40"/>
<sequence>MHVVDLLKRNAAGSADFRAGLPGGGSALAQHHSRSGAVTR</sequence>
<reference evidence="2 3" key="1">
    <citation type="journal article" date="2014" name="Genome Announc.">
        <title>Draft Genome Sequence of the Antitrypanosomally Active Sponge-Associated Bacterium Actinokineospora sp. Strain EG49.</title>
        <authorList>
            <person name="Harjes J."/>
            <person name="Ryu T."/>
            <person name="Abdelmohsen U.R."/>
            <person name="Moitinho-Silva L."/>
            <person name="Horn H."/>
            <person name="Ravasi T."/>
            <person name="Hentschel U."/>
        </authorList>
    </citation>
    <scope>NUCLEOTIDE SEQUENCE [LARGE SCALE GENOMIC DNA]</scope>
    <source>
        <strain evidence="2 3">EG49</strain>
    </source>
</reference>
<accession>W7IQ40</accession>
<comment type="caution">
    <text evidence="2">The sequence shown here is derived from an EMBL/GenBank/DDBJ whole genome shotgun (WGS) entry which is preliminary data.</text>
</comment>
<evidence type="ECO:0000313" key="3">
    <source>
        <dbReference type="Proteomes" id="UP000019277"/>
    </source>
</evidence>
<protein>
    <submittedName>
        <fullName evidence="2">Uncharacterized protein</fullName>
    </submittedName>
</protein>
<keyword evidence="3" id="KW-1185">Reference proteome</keyword>
<evidence type="ECO:0000256" key="1">
    <source>
        <dbReference type="SAM" id="MobiDB-lite"/>
    </source>
</evidence>
<dbReference type="EMBL" id="AYXG01000060">
    <property type="protein sequence ID" value="EWC63005.1"/>
    <property type="molecule type" value="Genomic_DNA"/>
</dbReference>
<dbReference type="Proteomes" id="UP000019277">
    <property type="component" value="Unassembled WGS sequence"/>
</dbReference>
<name>W7IQ40_9PSEU</name>
<gene>
    <name evidence="2" type="ORF">UO65_1715</name>
</gene>
<dbReference type="STRING" id="909613.UO65_1715"/>
<organism evidence="2 3">
    <name type="scientific">Actinokineospora spheciospongiae</name>
    <dbReference type="NCBI Taxonomy" id="909613"/>
    <lineage>
        <taxon>Bacteria</taxon>
        <taxon>Bacillati</taxon>
        <taxon>Actinomycetota</taxon>
        <taxon>Actinomycetes</taxon>
        <taxon>Pseudonocardiales</taxon>
        <taxon>Pseudonocardiaceae</taxon>
        <taxon>Actinokineospora</taxon>
    </lineage>
</organism>
<evidence type="ECO:0000313" key="2">
    <source>
        <dbReference type="EMBL" id="EWC63005.1"/>
    </source>
</evidence>
<proteinExistence type="predicted"/>